<dbReference type="InterPro" id="IPR006101">
    <property type="entry name" value="Glyco_hydro_2"/>
</dbReference>
<dbReference type="InterPro" id="IPR006104">
    <property type="entry name" value="Glyco_hydro_2_N"/>
</dbReference>
<dbReference type="InterPro" id="IPR004199">
    <property type="entry name" value="B-gal_small/dom_5"/>
</dbReference>
<dbReference type="InterPro" id="IPR013783">
    <property type="entry name" value="Ig-like_fold"/>
</dbReference>
<dbReference type="InterPro" id="IPR011013">
    <property type="entry name" value="Gal_mutarotase_sf_dom"/>
</dbReference>
<evidence type="ECO:0000256" key="3">
    <source>
        <dbReference type="ARBA" id="ARBA00012756"/>
    </source>
</evidence>
<evidence type="ECO:0000313" key="9">
    <source>
        <dbReference type="Proteomes" id="UP001498476"/>
    </source>
</evidence>
<dbReference type="Pfam" id="PF02836">
    <property type="entry name" value="Glyco_hydro_2_C"/>
    <property type="match status" value="1"/>
</dbReference>
<evidence type="ECO:0000256" key="6">
    <source>
        <dbReference type="ARBA" id="ARBA00032230"/>
    </source>
</evidence>
<reference evidence="8 9" key="1">
    <citation type="journal article" date="2025" name="Microbiol. Resour. Announc.">
        <title>Draft genome sequences for Neonectria magnoliae and Neonectria punicea, canker pathogens of Liriodendron tulipifera and Acer saccharum in West Virginia.</title>
        <authorList>
            <person name="Petronek H.M."/>
            <person name="Kasson M.T."/>
            <person name="Metheny A.M."/>
            <person name="Stauder C.M."/>
            <person name="Lovett B."/>
            <person name="Lynch S.C."/>
            <person name="Garnas J.R."/>
            <person name="Kasson L.R."/>
            <person name="Stajich J.E."/>
        </authorList>
    </citation>
    <scope>NUCLEOTIDE SEQUENCE [LARGE SCALE GENOMIC DNA]</scope>
    <source>
        <strain evidence="8 9">NRRL 64653</strain>
    </source>
</reference>
<organism evidence="8 9">
    <name type="scientific">Neonectria punicea</name>
    <dbReference type="NCBI Taxonomy" id="979145"/>
    <lineage>
        <taxon>Eukaryota</taxon>
        <taxon>Fungi</taxon>
        <taxon>Dikarya</taxon>
        <taxon>Ascomycota</taxon>
        <taxon>Pezizomycotina</taxon>
        <taxon>Sordariomycetes</taxon>
        <taxon>Hypocreomycetidae</taxon>
        <taxon>Hypocreales</taxon>
        <taxon>Nectriaceae</taxon>
        <taxon>Neonectria</taxon>
    </lineage>
</organism>
<dbReference type="InterPro" id="IPR017853">
    <property type="entry name" value="GH"/>
</dbReference>
<dbReference type="EMBL" id="JAZAVJ010000412">
    <property type="protein sequence ID" value="KAK7397900.1"/>
    <property type="molecule type" value="Genomic_DNA"/>
</dbReference>
<name>A0ABR1GI48_9HYPO</name>
<dbReference type="Gene3D" id="2.60.40.10">
    <property type="entry name" value="Immunoglobulins"/>
    <property type="match status" value="2"/>
</dbReference>
<proteinExistence type="inferred from homology"/>
<accession>A0ABR1GI48</accession>
<dbReference type="SUPFAM" id="SSF49303">
    <property type="entry name" value="beta-Galactosidase/glucuronidase domain"/>
    <property type="match status" value="2"/>
</dbReference>
<evidence type="ECO:0000256" key="4">
    <source>
        <dbReference type="ARBA" id="ARBA00022801"/>
    </source>
</evidence>
<dbReference type="Pfam" id="PF16353">
    <property type="entry name" value="LacZ_4"/>
    <property type="match status" value="1"/>
</dbReference>
<sequence length="1004" mass="113361">MASSFPSRTPNWCNLKVLHRNTLPPRASFFNYTTVEKALTYDVAASESLSLNGVWKFHHAQSPFEAPEEFSAPGFDASPWSDIPVPSMWQLEGFANPQYLNKNYGIPADPPNVPFDDNQTGSYIRNFALPKTFANRQVRLRFEGVDSAFHCWLNGTEVGYSQGARNPSEFDVTQSLKDENTLCVRVYQYCDGTYIEDQDQWRLSGIFRDVNLLAFPINHIQDFRVLTDFDETYVDAGLTVDIELQGDGDVHLALYDVDKTKVIAEESRSVPPGTKKLNFTIPIKSPKHWSAESPILYHAAIRFGDQVISQRVGFRKVELKNGLILVNGKRVVFRGANRHEHHPRSGRTVPYDFLLQDLLMMKRHNLNAICTCHQPSDPKLYDLADELGLWVMDEADLECHGYEMVQQRSLSRTERLLTTDEQRDLSFARAGRWLSDNLDWTEAYVDRARQIVSRDKNHPCVVLWSLGNEAFQGRNFQAMYDFVKGYDPSRPVHYEGDVDARIVDVVSTMYPPLEKMRAFAENWDGQKPLLLCEFIHAMGNGPGNIKEYIDLFYEHPCLQGGWVWEWANHGLLTRNDDGIEYYGYGGDFGETFHDGHFLFDGLSTSQHTPGPGLLEYQKALEPVQLVEASSIESVKIVNRYDFLDLSHLECSYTIAGDGFRADGTEIPLPVVPAGCTADLIIPPLPLDRIPERKDSFLELNFSLKEGTRWAKAGSEIAWLQIPITVATQSGITESASVVTIDKVAQTLLEIKSYKSQWTFDLVRGRLASWSKDCIPVLHTGPALTIYRAPTDNDVGVGEDWAEKEVRHARPHIRSVSWSVGASTGTAQIQCLQRVAPVCLEWSIDTTTQYTFCGSQVLIEVSGKPKGLNVPATLPCLGLTLSLVPGFDTATWFGRGPGESYKDKKHAQRFGQYSKPIDQLSYSYEYPQESGNHTETRWVQFDSSGTGTSVKARFIRRPHGFDFQASHYDVLDVDISCAIKAAEPLHYWQSNYPLGFGWLHPLWSP</sequence>
<dbReference type="SUPFAM" id="SSF49785">
    <property type="entry name" value="Galactose-binding domain-like"/>
    <property type="match status" value="1"/>
</dbReference>
<dbReference type="Pfam" id="PF00703">
    <property type="entry name" value="Glyco_hydro_2"/>
    <property type="match status" value="1"/>
</dbReference>
<dbReference type="Pfam" id="PF02929">
    <property type="entry name" value="Bgal_small_N"/>
    <property type="match status" value="1"/>
</dbReference>
<dbReference type="SMART" id="SM01038">
    <property type="entry name" value="Bgal_small_N"/>
    <property type="match status" value="1"/>
</dbReference>
<dbReference type="InterPro" id="IPR014718">
    <property type="entry name" value="GH-type_carb-bd"/>
</dbReference>
<comment type="catalytic activity">
    <reaction evidence="1">
        <text>Hydrolysis of terminal non-reducing beta-D-galactose residues in beta-D-galactosides.</text>
        <dbReference type="EC" id="3.2.1.23"/>
    </reaction>
</comment>
<comment type="caution">
    <text evidence="8">The sequence shown here is derived from an EMBL/GenBank/DDBJ whole genome shotgun (WGS) entry which is preliminary data.</text>
</comment>
<dbReference type="PROSITE" id="PS00608">
    <property type="entry name" value="GLYCOSYL_HYDROL_F2_2"/>
    <property type="match status" value="1"/>
</dbReference>
<dbReference type="Gene3D" id="2.60.120.260">
    <property type="entry name" value="Galactose-binding domain-like"/>
    <property type="match status" value="1"/>
</dbReference>
<dbReference type="InterPro" id="IPR008979">
    <property type="entry name" value="Galactose-bd-like_sf"/>
</dbReference>
<evidence type="ECO:0000256" key="1">
    <source>
        <dbReference type="ARBA" id="ARBA00001412"/>
    </source>
</evidence>
<dbReference type="PRINTS" id="PR00132">
    <property type="entry name" value="GLHYDRLASE2"/>
</dbReference>
<dbReference type="PANTHER" id="PTHR46323">
    <property type="entry name" value="BETA-GALACTOSIDASE"/>
    <property type="match status" value="1"/>
</dbReference>
<dbReference type="Gene3D" id="3.20.20.80">
    <property type="entry name" value="Glycosidases"/>
    <property type="match status" value="1"/>
</dbReference>
<dbReference type="InterPro" id="IPR023232">
    <property type="entry name" value="Glyco_hydro_2_AS"/>
</dbReference>
<dbReference type="Proteomes" id="UP001498476">
    <property type="component" value="Unassembled WGS sequence"/>
</dbReference>
<dbReference type="InterPro" id="IPR036156">
    <property type="entry name" value="Beta-gal/glucu_dom_sf"/>
</dbReference>
<evidence type="ECO:0000313" key="8">
    <source>
        <dbReference type="EMBL" id="KAK7397900.1"/>
    </source>
</evidence>
<dbReference type="PANTHER" id="PTHR46323:SF2">
    <property type="entry name" value="BETA-GALACTOSIDASE"/>
    <property type="match status" value="1"/>
</dbReference>
<evidence type="ECO:0000256" key="2">
    <source>
        <dbReference type="ARBA" id="ARBA00007401"/>
    </source>
</evidence>
<keyword evidence="9" id="KW-1185">Reference proteome</keyword>
<gene>
    <name evidence="8" type="ORF">QQX98_012735</name>
</gene>
<keyword evidence="4" id="KW-0378">Hydrolase</keyword>
<dbReference type="InterPro" id="IPR032312">
    <property type="entry name" value="LacZ_4"/>
</dbReference>
<dbReference type="InterPro" id="IPR006103">
    <property type="entry name" value="Glyco_hydro_2_cat"/>
</dbReference>
<protein>
    <recommendedName>
        <fullName evidence="3">beta-galactosidase</fullName>
        <ecNumber evidence="3">3.2.1.23</ecNumber>
    </recommendedName>
    <alternativeName>
        <fullName evidence="6">Lactase</fullName>
    </alternativeName>
</protein>
<evidence type="ECO:0000259" key="7">
    <source>
        <dbReference type="SMART" id="SM01038"/>
    </source>
</evidence>
<dbReference type="InterPro" id="IPR050347">
    <property type="entry name" value="Bact_Beta-galactosidase"/>
</dbReference>
<dbReference type="EC" id="3.2.1.23" evidence="3"/>
<evidence type="ECO:0000256" key="5">
    <source>
        <dbReference type="ARBA" id="ARBA00023295"/>
    </source>
</evidence>
<comment type="similarity">
    <text evidence="2">Belongs to the glycosyl hydrolase 2 family.</text>
</comment>
<dbReference type="InterPro" id="IPR006102">
    <property type="entry name" value="Ig-like_GH2"/>
</dbReference>
<feature type="domain" description="Beta galactosidase small chain/" evidence="7">
    <location>
        <begin position="749"/>
        <end position="998"/>
    </location>
</feature>
<dbReference type="Gene3D" id="2.70.98.10">
    <property type="match status" value="1"/>
</dbReference>
<dbReference type="SUPFAM" id="SSF51445">
    <property type="entry name" value="(Trans)glycosidases"/>
    <property type="match status" value="1"/>
</dbReference>
<dbReference type="SUPFAM" id="SSF74650">
    <property type="entry name" value="Galactose mutarotase-like"/>
    <property type="match status" value="1"/>
</dbReference>
<dbReference type="Pfam" id="PF02837">
    <property type="entry name" value="Glyco_hydro_2_N"/>
    <property type="match status" value="1"/>
</dbReference>
<keyword evidence="5" id="KW-0326">Glycosidase</keyword>